<dbReference type="GO" id="GO:0000159">
    <property type="term" value="C:protein phosphatase type 2A complex"/>
    <property type="evidence" value="ECO:0007669"/>
    <property type="project" value="InterPro"/>
</dbReference>
<dbReference type="Pfam" id="PF01603">
    <property type="entry name" value="B56"/>
    <property type="match status" value="1"/>
</dbReference>
<dbReference type="EMBL" id="CAHIKZ030005404">
    <property type="protein sequence ID" value="CAE1324238.1"/>
    <property type="molecule type" value="Genomic_DNA"/>
</dbReference>
<sequence>MIDPFTSKAAIKSKRQKRSQGSSHYRTKNAPELQALPHLKDTSPAEQQDLFIKKLQQCCLVFDFMDPVSDLKSKEIKRACLNELVDYITATRGVLTEPVYSEIVRMVVFSASSVLDCGMYAACLPDTKGMHYTTRDLLRIVLTAIFHLAAYNFITYPPLPPHISLSPSYIHQSLDEIVIFIPTHD</sequence>
<dbReference type="OrthoDB" id="10264446at2759"/>
<dbReference type="SUPFAM" id="SSF48371">
    <property type="entry name" value="ARM repeat"/>
    <property type="match status" value="1"/>
</dbReference>
<gene>
    <name evidence="4" type="ORF">SPHA_73993</name>
</gene>
<dbReference type="Gene3D" id="1.25.10.10">
    <property type="entry name" value="Leucine-rich Repeat Variant"/>
    <property type="match status" value="1"/>
</dbReference>
<dbReference type="PANTHER" id="PTHR10257">
    <property type="entry name" value="SERINE/THREONINE PROTEIN PHOSPHATASE 2A PP2A REGULATORY SUBUNIT B"/>
    <property type="match status" value="1"/>
</dbReference>
<dbReference type="GO" id="GO:0005829">
    <property type="term" value="C:cytosol"/>
    <property type="evidence" value="ECO:0007669"/>
    <property type="project" value="TreeGrafter"/>
</dbReference>
<dbReference type="PANTHER" id="PTHR10257:SF5">
    <property type="entry name" value="WIDERBORST, ISOFORM H"/>
    <property type="match status" value="1"/>
</dbReference>
<accession>A0A812EEZ5</accession>
<dbReference type="InterPro" id="IPR011989">
    <property type="entry name" value="ARM-like"/>
</dbReference>
<dbReference type="InterPro" id="IPR002554">
    <property type="entry name" value="PP2A_B56"/>
</dbReference>
<dbReference type="InterPro" id="IPR016024">
    <property type="entry name" value="ARM-type_fold"/>
</dbReference>
<organism evidence="4 5">
    <name type="scientific">Acanthosepion pharaonis</name>
    <name type="common">Pharaoh cuttlefish</name>
    <name type="synonym">Sepia pharaonis</name>
    <dbReference type="NCBI Taxonomy" id="158019"/>
    <lineage>
        <taxon>Eukaryota</taxon>
        <taxon>Metazoa</taxon>
        <taxon>Spiralia</taxon>
        <taxon>Lophotrochozoa</taxon>
        <taxon>Mollusca</taxon>
        <taxon>Cephalopoda</taxon>
        <taxon>Coleoidea</taxon>
        <taxon>Decapodiformes</taxon>
        <taxon>Sepiida</taxon>
        <taxon>Sepiina</taxon>
        <taxon>Sepiidae</taxon>
        <taxon>Acanthosepion</taxon>
    </lineage>
</organism>
<keyword evidence="5" id="KW-1185">Reference proteome</keyword>
<keyword evidence="3" id="KW-0472">Membrane</keyword>
<comment type="caution">
    <text evidence="4">The sequence shown here is derived from an EMBL/GenBank/DDBJ whole genome shotgun (WGS) entry which is preliminary data.</text>
</comment>
<evidence type="ECO:0000313" key="5">
    <source>
        <dbReference type="Proteomes" id="UP000597762"/>
    </source>
</evidence>
<evidence type="ECO:0000256" key="2">
    <source>
        <dbReference type="SAM" id="MobiDB-lite"/>
    </source>
</evidence>
<evidence type="ECO:0000313" key="4">
    <source>
        <dbReference type="EMBL" id="CAE1324238.1"/>
    </source>
</evidence>
<keyword evidence="3" id="KW-0812">Transmembrane</keyword>
<dbReference type="Proteomes" id="UP000597762">
    <property type="component" value="Unassembled WGS sequence"/>
</dbReference>
<dbReference type="AlphaFoldDB" id="A0A812EEZ5"/>
<dbReference type="GO" id="GO:0007165">
    <property type="term" value="P:signal transduction"/>
    <property type="evidence" value="ECO:0007669"/>
    <property type="project" value="InterPro"/>
</dbReference>
<name>A0A812EEZ5_ACAPH</name>
<evidence type="ECO:0000256" key="1">
    <source>
        <dbReference type="ARBA" id="ARBA00009745"/>
    </source>
</evidence>
<proteinExistence type="inferred from homology"/>
<feature type="transmembrane region" description="Helical" evidence="3">
    <location>
        <begin position="137"/>
        <end position="154"/>
    </location>
</feature>
<keyword evidence="3" id="KW-1133">Transmembrane helix</keyword>
<feature type="region of interest" description="Disordered" evidence="2">
    <location>
        <begin position="1"/>
        <end position="27"/>
    </location>
</feature>
<protein>
    <submittedName>
        <fullName evidence="4">PPP2R5</fullName>
    </submittedName>
</protein>
<dbReference type="GO" id="GO:0072542">
    <property type="term" value="F:protein phosphatase activator activity"/>
    <property type="evidence" value="ECO:0007669"/>
    <property type="project" value="TreeGrafter"/>
</dbReference>
<comment type="similarity">
    <text evidence="1">Belongs to the phosphatase 2A regulatory subunit B56 family.</text>
</comment>
<reference evidence="4" key="1">
    <citation type="submission" date="2021-01" db="EMBL/GenBank/DDBJ databases">
        <authorList>
            <person name="Li R."/>
            <person name="Bekaert M."/>
        </authorList>
    </citation>
    <scope>NUCLEOTIDE SEQUENCE</scope>
    <source>
        <strain evidence="4">Farmed</strain>
    </source>
</reference>
<dbReference type="GO" id="GO:0005634">
    <property type="term" value="C:nucleus"/>
    <property type="evidence" value="ECO:0007669"/>
    <property type="project" value="TreeGrafter"/>
</dbReference>
<evidence type="ECO:0000256" key="3">
    <source>
        <dbReference type="SAM" id="Phobius"/>
    </source>
</evidence>